<accession>A0A7X8SI66</accession>
<protein>
    <submittedName>
        <fullName evidence="1">Uncharacterized protein</fullName>
    </submittedName>
</protein>
<proteinExistence type="predicted"/>
<comment type="caution">
    <text evidence="1">The sequence shown here is derived from an EMBL/GenBank/DDBJ whole genome shotgun (WGS) entry which is preliminary data.</text>
</comment>
<dbReference type="Proteomes" id="UP000585050">
    <property type="component" value="Unassembled WGS sequence"/>
</dbReference>
<reference evidence="1 2" key="1">
    <citation type="submission" date="2020-04" db="EMBL/GenBank/DDBJ databases">
        <title>Flammeovirga sp. SR4, a novel species isolated from seawater.</title>
        <authorList>
            <person name="Wang X."/>
        </authorList>
    </citation>
    <scope>NUCLEOTIDE SEQUENCE [LARGE SCALE GENOMIC DNA]</scope>
    <source>
        <strain evidence="1 2">SR4</strain>
    </source>
</reference>
<evidence type="ECO:0000313" key="1">
    <source>
        <dbReference type="EMBL" id="NLR90670.1"/>
    </source>
</evidence>
<dbReference type="EMBL" id="JABAIL010000002">
    <property type="protein sequence ID" value="NLR90670.1"/>
    <property type="molecule type" value="Genomic_DNA"/>
</dbReference>
<evidence type="ECO:0000313" key="2">
    <source>
        <dbReference type="Proteomes" id="UP000585050"/>
    </source>
</evidence>
<name>A0A7X8SI66_9BACT</name>
<keyword evidence="2" id="KW-1185">Reference proteome</keyword>
<gene>
    <name evidence="1" type="ORF">HGP29_05615</name>
</gene>
<dbReference type="AlphaFoldDB" id="A0A7X8SI66"/>
<dbReference type="RefSeq" id="WP_168881392.1">
    <property type="nucleotide sequence ID" value="NZ_JABAIL010000002.1"/>
</dbReference>
<organism evidence="1 2">
    <name type="scientific">Flammeovirga agarivorans</name>
    <dbReference type="NCBI Taxonomy" id="2726742"/>
    <lineage>
        <taxon>Bacteria</taxon>
        <taxon>Pseudomonadati</taxon>
        <taxon>Bacteroidota</taxon>
        <taxon>Cytophagia</taxon>
        <taxon>Cytophagales</taxon>
        <taxon>Flammeovirgaceae</taxon>
        <taxon>Flammeovirga</taxon>
    </lineage>
</organism>
<sequence length="273" mass="31565">MGHYTSLLKHLDDHSIDYKVEENIKVSPYPYIHVNHQKIIIHLLFISEKNSQWHNDAESLIKFKDNFPNYQVIQLWSDVYFHNTAACLSRINGALGISKTIYGRSITVEKIDKPTLDSFLKENHTNDPTNAKIKYGLFLKDQLVGVASFSGKRKMTKTNIGHESYELIRYCNKNGFTIMGGISKVLKQFIIDYSPDDIMTYTDNDWSDGKSFAQLGFQLMQNIKSIPFIWNAEQNTRQFVSYNHNINNLNDNELLIYNSGSNKYVINFNSIND</sequence>